<dbReference type="FunFam" id="3.30.200.20:FF:000053">
    <property type="entry name" value="Tyrosine-protein kinase"/>
    <property type="match status" value="1"/>
</dbReference>
<dbReference type="GO" id="GO:0005524">
    <property type="term" value="F:ATP binding"/>
    <property type="evidence" value="ECO:0007669"/>
    <property type="project" value="UniProtKB-UniRule"/>
</dbReference>
<dbReference type="Proteomes" id="UP000230066">
    <property type="component" value="Unassembled WGS sequence"/>
</dbReference>
<protein>
    <recommendedName>
        <fullName evidence="12">Tyrosine-protein kinase</fullName>
        <ecNumber evidence="12">2.7.10.2</ecNumber>
    </recommendedName>
</protein>
<dbReference type="PROSITE" id="PS50011">
    <property type="entry name" value="PROTEIN_KINASE_DOM"/>
    <property type="match status" value="1"/>
</dbReference>
<dbReference type="Pfam" id="PF00017">
    <property type="entry name" value="SH2"/>
    <property type="match status" value="1"/>
</dbReference>
<dbReference type="Gene3D" id="2.30.30.40">
    <property type="entry name" value="SH3 Domains"/>
    <property type="match status" value="1"/>
</dbReference>
<dbReference type="EC" id="2.7.10.2" evidence="12"/>
<keyword evidence="5 11" id="KW-0067">ATP-binding</keyword>
<feature type="region of interest" description="Disordered" evidence="13">
    <location>
        <begin position="61"/>
        <end position="104"/>
    </location>
</feature>
<dbReference type="Gene3D" id="1.10.510.10">
    <property type="entry name" value="Transferase(Phosphotransferase) domain 1"/>
    <property type="match status" value="1"/>
</dbReference>
<dbReference type="InterPro" id="IPR036028">
    <property type="entry name" value="SH3-like_dom_sf"/>
</dbReference>
<dbReference type="EMBL" id="JXXN02002564">
    <property type="protein sequence ID" value="THD22731.1"/>
    <property type="molecule type" value="Genomic_DNA"/>
</dbReference>
<keyword evidence="1 10" id="KW-0728">SH3 domain</keyword>
<dbReference type="PANTHER" id="PTHR24418">
    <property type="entry name" value="TYROSINE-PROTEIN KINASE"/>
    <property type="match status" value="1"/>
</dbReference>
<keyword evidence="6 9" id="KW-0727">SH2 domain</keyword>
<evidence type="ECO:0000256" key="12">
    <source>
        <dbReference type="RuleBase" id="RU362096"/>
    </source>
</evidence>
<dbReference type="InterPro" id="IPR020635">
    <property type="entry name" value="Tyr_kinase_cat_dom"/>
</dbReference>
<evidence type="ECO:0000313" key="17">
    <source>
        <dbReference type="EMBL" id="THD22731.1"/>
    </source>
</evidence>
<dbReference type="InterPro" id="IPR017441">
    <property type="entry name" value="Protein_kinase_ATP_BS"/>
</dbReference>
<keyword evidence="18" id="KW-1185">Reference proteome</keyword>
<evidence type="ECO:0000313" key="18">
    <source>
        <dbReference type="Proteomes" id="UP000230066"/>
    </source>
</evidence>
<evidence type="ECO:0000256" key="1">
    <source>
        <dbReference type="ARBA" id="ARBA00022443"/>
    </source>
</evidence>
<keyword evidence="4 12" id="KW-0418">Kinase</keyword>
<feature type="domain" description="SH3" evidence="15">
    <location>
        <begin position="163"/>
        <end position="224"/>
    </location>
</feature>
<dbReference type="SMART" id="SM00219">
    <property type="entry name" value="TyrKc"/>
    <property type="match status" value="1"/>
</dbReference>
<evidence type="ECO:0000256" key="4">
    <source>
        <dbReference type="ARBA" id="ARBA00022777"/>
    </source>
</evidence>
<evidence type="ECO:0000256" key="11">
    <source>
        <dbReference type="PROSITE-ProRule" id="PRU10141"/>
    </source>
</evidence>
<evidence type="ECO:0000256" key="8">
    <source>
        <dbReference type="ARBA" id="ARBA00051245"/>
    </source>
</evidence>
<dbReference type="SUPFAM" id="SSF50044">
    <property type="entry name" value="SH3-domain"/>
    <property type="match status" value="1"/>
</dbReference>
<evidence type="ECO:0000256" key="13">
    <source>
        <dbReference type="SAM" id="MobiDB-lite"/>
    </source>
</evidence>
<gene>
    <name evidence="17" type="ORF">D915_006582</name>
</gene>
<dbReference type="AlphaFoldDB" id="A0A4E0R9V6"/>
<evidence type="ECO:0000256" key="2">
    <source>
        <dbReference type="ARBA" id="ARBA00022679"/>
    </source>
</evidence>
<dbReference type="CDD" id="cd11845">
    <property type="entry name" value="SH3_Src_like"/>
    <property type="match status" value="1"/>
</dbReference>
<feature type="compositionally biased region" description="Low complexity" evidence="13">
    <location>
        <begin position="91"/>
        <end position="104"/>
    </location>
</feature>
<dbReference type="PROSITE" id="PS50002">
    <property type="entry name" value="SH3"/>
    <property type="match status" value="1"/>
</dbReference>
<evidence type="ECO:0000256" key="5">
    <source>
        <dbReference type="ARBA" id="ARBA00022840"/>
    </source>
</evidence>
<keyword evidence="7 12" id="KW-0829">Tyrosine-protein kinase</keyword>
<dbReference type="InterPro" id="IPR011009">
    <property type="entry name" value="Kinase-like_dom_sf"/>
</dbReference>
<feature type="domain" description="Protein kinase" evidence="16">
    <location>
        <begin position="354"/>
        <end position="604"/>
    </location>
</feature>
<comment type="similarity">
    <text evidence="12">Belongs to the protein kinase superfamily. Tyr protein kinase family.</text>
</comment>
<dbReference type="InterPro" id="IPR001245">
    <property type="entry name" value="Ser-Thr/Tyr_kinase_cat_dom"/>
</dbReference>
<feature type="region of interest" description="Disordered" evidence="13">
    <location>
        <begin position="19"/>
        <end position="40"/>
    </location>
</feature>
<dbReference type="SMART" id="SM00252">
    <property type="entry name" value="SH2"/>
    <property type="match status" value="1"/>
</dbReference>
<dbReference type="PROSITE" id="PS00107">
    <property type="entry name" value="PROTEIN_KINASE_ATP"/>
    <property type="match status" value="1"/>
</dbReference>
<feature type="domain" description="SH2" evidence="14">
    <location>
        <begin position="230"/>
        <end position="328"/>
    </location>
</feature>
<dbReference type="Gene3D" id="3.30.505.10">
    <property type="entry name" value="SH2 domain"/>
    <property type="match status" value="1"/>
</dbReference>
<proteinExistence type="inferred from homology"/>
<dbReference type="InterPro" id="IPR050198">
    <property type="entry name" value="Non-receptor_tyrosine_kinases"/>
</dbReference>
<feature type="compositionally biased region" description="Low complexity" evidence="13">
    <location>
        <begin position="632"/>
        <end position="649"/>
    </location>
</feature>
<comment type="caution">
    <text evidence="17">The sequence shown here is derived from an EMBL/GenBank/DDBJ whole genome shotgun (WGS) entry which is preliminary data.</text>
</comment>
<dbReference type="GO" id="GO:0004715">
    <property type="term" value="F:non-membrane spanning protein tyrosine kinase activity"/>
    <property type="evidence" value="ECO:0007669"/>
    <property type="project" value="UniProtKB-EC"/>
</dbReference>
<name>A0A4E0R9V6_FASHE</name>
<dbReference type="PROSITE" id="PS50001">
    <property type="entry name" value="SH2"/>
    <property type="match status" value="1"/>
</dbReference>
<feature type="binding site" evidence="11">
    <location>
        <position position="382"/>
    </location>
    <ligand>
        <name>ATP</name>
        <dbReference type="ChEBI" id="CHEBI:30616"/>
    </ligand>
</feature>
<evidence type="ECO:0000256" key="9">
    <source>
        <dbReference type="PROSITE-ProRule" id="PRU00191"/>
    </source>
</evidence>
<evidence type="ECO:0000259" key="15">
    <source>
        <dbReference type="PROSITE" id="PS50002"/>
    </source>
</evidence>
<reference evidence="17" key="1">
    <citation type="submission" date="2019-03" db="EMBL/GenBank/DDBJ databases">
        <title>Improved annotation for the trematode Fasciola hepatica.</title>
        <authorList>
            <person name="Choi Y.-J."/>
            <person name="Martin J."/>
            <person name="Mitreva M."/>
        </authorList>
    </citation>
    <scope>NUCLEOTIDE SEQUENCE [LARGE SCALE GENOMIC DNA]</scope>
</reference>
<dbReference type="Pfam" id="PF00018">
    <property type="entry name" value="SH3_1"/>
    <property type="match status" value="1"/>
</dbReference>
<sequence>MGNSSSSNNEQCNWIAVAAGDPTPTVLDQSSRAGSDRRPQIPYKMTMSDFVSGSINESNLPSNGRLRSATHNACPIKGSIKRSPESGTEINSTNPGNNNASNQSQAAFIPPGAQILVDCGLATALPTSASFGHMSEVNLGTTSTGTTVTSTITATTSSANSSGSENLYVALHDYVKRVDDDLNMTKGQTFRILDRSHCDWWYAECTTTGQRGYVPKNHLARVTSLESNEWYFGELRRIEAEHYLQLPGNDHGSFLVRVSESQSSEYSLSVREEDTIKHYRIRSRSSRTNPDLKRFYISRQLPFVTIQQLVGHYTENQSGLCCRLSRPCIKPTHPEPVGLSHKLIDKWEISKSSIVLKERIGQGQFGEVYKAVWNKTAIVAVKTLKPSSCDAADFLREAQIMKRLHHPNLIQLYAVCTQSEPFYLVTEYMSKGSLLAYLQSPEGRGLSIQCLVMMAAKIASGMAYLESRRHIHRDLAARNVLVGEQHVVKIADFGLARMIHNREYVAHAGARFPIKWTAPEAANYSRFTIKSDVWSFGILLTEIVTYGRSPYPGMHNAEVLRQVEAGYRMSKPSGCPPELYDLMLECWAADENRRPSFAEIHTRLEEYCEDERPTYRNMGGTNLFAVTRGLRSPTTPVNPVPSSSGGSSNARYFQNMENLQISVSP</sequence>
<dbReference type="InterPro" id="IPR000719">
    <property type="entry name" value="Prot_kinase_dom"/>
</dbReference>
<dbReference type="InterPro" id="IPR001452">
    <property type="entry name" value="SH3_domain"/>
</dbReference>
<dbReference type="Pfam" id="PF07714">
    <property type="entry name" value="PK_Tyr_Ser-Thr"/>
    <property type="match status" value="1"/>
</dbReference>
<evidence type="ECO:0000259" key="16">
    <source>
        <dbReference type="PROSITE" id="PS50011"/>
    </source>
</evidence>
<evidence type="ECO:0000256" key="10">
    <source>
        <dbReference type="PROSITE-ProRule" id="PRU00192"/>
    </source>
</evidence>
<dbReference type="SUPFAM" id="SSF56112">
    <property type="entry name" value="Protein kinase-like (PK-like)"/>
    <property type="match status" value="1"/>
</dbReference>
<dbReference type="PRINTS" id="PR00401">
    <property type="entry name" value="SH2DOMAIN"/>
</dbReference>
<dbReference type="FunFam" id="1.10.510.10:FF:000318">
    <property type="entry name" value="Tyrosine-protein kinase"/>
    <property type="match status" value="1"/>
</dbReference>
<dbReference type="SUPFAM" id="SSF55550">
    <property type="entry name" value="SH2 domain"/>
    <property type="match status" value="1"/>
</dbReference>
<dbReference type="PRINTS" id="PR00109">
    <property type="entry name" value="TYRKINASE"/>
</dbReference>
<dbReference type="InterPro" id="IPR000980">
    <property type="entry name" value="SH2"/>
</dbReference>
<evidence type="ECO:0000256" key="7">
    <source>
        <dbReference type="ARBA" id="ARBA00023137"/>
    </source>
</evidence>
<dbReference type="CDD" id="cd05034">
    <property type="entry name" value="PTKc_Src_like"/>
    <property type="match status" value="1"/>
</dbReference>
<dbReference type="InterPro" id="IPR036860">
    <property type="entry name" value="SH2_dom_sf"/>
</dbReference>
<dbReference type="SMART" id="SM00326">
    <property type="entry name" value="SH3"/>
    <property type="match status" value="1"/>
</dbReference>
<keyword evidence="3 11" id="KW-0547">Nucleotide-binding</keyword>
<keyword evidence="2 12" id="KW-0808">Transferase</keyword>
<accession>A0A4E0R9V6</accession>
<evidence type="ECO:0000256" key="6">
    <source>
        <dbReference type="ARBA" id="ARBA00022999"/>
    </source>
</evidence>
<comment type="catalytic activity">
    <reaction evidence="8 12">
        <text>L-tyrosyl-[protein] + ATP = O-phospho-L-tyrosyl-[protein] + ADP + H(+)</text>
        <dbReference type="Rhea" id="RHEA:10596"/>
        <dbReference type="Rhea" id="RHEA-COMP:10136"/>
        <dbReference type="Rhea" id="RHEA-COMP:20101"/>
        <dbReference type="ChEBI" id="CHEBI:15378"/>
        <dbReference type="ChEBI" id="CHEBI:30616"/>
        <dbReference type="ChEBI" id="CHEBI:46858"/>
        <dbReference type="ChEBI" id="CHEBI:61978"/>
        <dbReference type="ChEBI" id="CHEBI:456216"/>
        <dbReference type="EC" id="2.7.10.2"/>
    </reaction>
</comment>
<evidence type="ECO:0000259" key="14">
    <source>
        <dbReference type="PROSITE" id="PS50001"/>
    </source>
</evidence>
<evidence type="ECO:0000256" key="3">
    <source>
        <dbReference type="ARBA" id="ARBA00022741"/>
    </source>
</evidence>
<feature type="region of interest" description="Disordered" evidence="13">
    <location>
        <begin position="630"/>
        <end position="651"/>
    </location>
</feature>
<organism evidence="17 18">
    <name type="scientific">Fasciola hepatica</name>
    <name type="common">Liver fluke</name>
    <dbReference type="NCBI Taxonomy" id="6192"/>
    <lineage>
        <taxon>Eukaryota</taxon>
        <taxon>Metazoa</taxon>
        <taxon>Spiralia</taxon>
        <taxon>Lophotrochozoa</taxon>
        <taxon>Platyhelminthes</taxon>
        <taxon>Trematoda</taxon>
        <taxon>Digenea</taxon>
        <taxon>Plagiorchiida</taxon>
        <taxon>Echinostomata</taxon>
        <taxon>Echinostomatoidea</taxon>
        <taxon>Fasciolidae</taxon>
        <taxon>Fasciola</taxon>
    </lineage>
</organism>